<feature type="domain" description="Agenet" evidence="1">
    <location>
        <begin position="1"/>
        <end position="63"/>
    </location>
</feature>
<dbReference type="OrthoDB" id="2020707at2759"/>
<keyword evidence="3" id="KW-1185">Reference proteome</keyword>
<evidence type="ECO:0000259" key="1">
    <source>
        <dbReference type="SMART" id="SM00743"/>
    </source>
</evidence>
<organism evidence="2 3">
    <name type="scientific">Arabis nemorensis</name>
    <dbReference type="NCBI Taxonomy" id="586526"/>
    <lineage>
        <taxon>Eukaryota</taxon>
        <taxon>Viridiplantae</taxon>
        <taxon>Streptophyta</taxon>
        <taxon>Embryophyta</taxon>
        <taxon>Tracheophyta</taxon>
        <taxon>Spermatophyta</taxon>
        <taxon>Magnoliopsida</taxon>
        <taxon>eudicotyledons</taxon>
        <taxon>Gunneridae</taxon>
        <taxon>Pentapetalae</taxon>
        <taxon>rosids</taxon>
        <taxon>malvids</taxon>
        <taxon>Brassicales</taxon>
        <taxon>Brassicaceae</taxon>
        <taxon>Arabideae</taxon>
        <taxon>Arabis</taxon>
    </lineage>
</organism>
<dbReference type="CDD" id="cd20405">
    <property type="entry name" value="Tudor_Agenet_AtDUF_rpt1_3"/>
    <property type="match status" value="1"/>
</dbReference>
<evidence type="ECO:0000313" key="3">
    <source>
        <dbReference type="Proteomes" id="UP000489600"/>
    </source>
</evidence>
<dbReference type="InterPro" id="IPR014002">
    <property type="entry name" value="Agenet_dom_plant"/>
</dbReference>
<dbReference type="Proteomes" id="UP000489600">
    <property type="component" value="Unassembled WGS sequence"/>
</dbReference>
<sequence length="133" mass="15801">MVVEVRSDEQGYEGAWFSAKIVSYLGGNRYTVEYQTLKTDDETELLTEEASASDIRPVPPTLIQRARQYELNEEVDVWYNNGWWSGQVYTINNNYTRYGVYFKTTDEKLEFEYSDLRPCQVWRKGKWNLDLDR</sequence>
<dbReference type="AlphaFoldDB" id="A0A565CGN7"/>
<feature type="domain" description="Agenet" evidence="1">
    <location>
        <begin position="67"/>
        <end position="124"/>
    </location>
</feature>
<comment type="caution">
    <text evidence="2">The sequence shown here is derived from an EMBL/GenBank/DDBJ whole genome shotgun (WGS) entry which is preliminary data.</text>
</comment>
<gene>
    <name evidence="2" type="ORF">ANE_LOCUS23166</name>
</gene>
<dbReference type="PANTHER" id="PTHR31917:SF147">
    <property type="entry name" value="AGENET DOMAIN-CONTAINING PROTEIN"/>
    <property type="match status" value="1"/>
</dbReference>
<dbReference type="Pfam" id="PF05641">
    <property type="entry name" value="Agenet"/>
    <property type="match status" value="2"/>
</dbReference>
<accession>A0A565CGN7</accession>
<dbReference type="Gene3D" id="2.30.30.140">
    <property type="match status" value="1"/>
</dbReference>
<evidence type="ECO:0000313" key="2">
    <source>
        <dbReference type="EMBL" id="VVB12722.1"/>
    </source>
</evidence>
<dbReference type="CDD" id="cd20406">
    <property type="entry name" value="Tudor_Agenet_AtDUF_rpt2_4"/>
    <property type="match status" value="1"/>
</dbReference>
<dbReference type="SMART" id="SM00743">
    <property type="entry name" value="Agenet"/>
    <property type="match status" value="2"/>
</dbReference>
<dbReference type="InterPro" id="IPR008395">
    <property type="entry name" value="Agenet-like_dom"/>
</dbReference>
<dbReference type="PANTHER" id="PTHR31917">
    <property type="entry name" value="AGENET DOMAIN-CONTAINING PROTEIN-RELATED"/>
    <property type="match status" value="1"/>
</dbReference>
<proteinExistence type="predicted"/>
<protein>
    <recommendedName>
        <fullName evidence="1">Agenet domain-containing protein</fullName>
    </recommendedName>
</protein>
<reference evidence="2" key="1">
    <citation type="submission" date="2019-07" db="EMBL/GenBank/DDBJ databases">
        <authorList>
            <person name="Dittberner H."/>
        </authorList>
    </citation>
    <scope>NUCLEOTIDE SEQUENCE [LARGE SCALE GENOMIC DNA]</scope>
</reference>
<name>A0A565CGN7_9BRAS</name>
<dbReference type="EMBL" id="CABITT030000007">
    <property type="protein sequence ID" value="VVB12722.1"/>
    <property type="molecule type" value="Genomic_DNA"/>
</dbReference>